<dbReference type="PROSITE" id="PS51205">
    <property type="entry name" value="VPS9"/>
    <property type="match status" value="1"/>
</dbReference>
<evidence type="ECO:0000256" key="1">
    <source>
        <dbReference type="ARBA" id="ARBA00007428"/>
    </source>
</evidence>
<dbReference type="PANTHER" id="PTHR24170:SF1">
    <property type="entry name" value="DOMAIN PROTEIN, PUTATIVE (AFU_ORTHOLOGUE AFUA_1G09870)-RELATED"/>
    <property type="match status" value="1"/>
</dbReference>
<dbReference type="Gene3D" id="1.20.1050.80">
    <property type="entry name" value="VPS9 domain"/>
    <property type="match status" value="1"/>
</dbReference>
<dbReference type="GO" id="GO:0005085">
    <property type="term" value="F:guanyl-nucleotide exchange factor activity"/>
    <property type="evidence" value="ECO:0007669"/>
    <property type="project" value="TreeGrafter"/>
</dbReference>
<dbReference type="InterPro" id="IPR037191">
    <property type="entry name" value="VPS9_dom_sf"/>
</dbReference>
<dbReference type="PANTHER" id="PTHR24170">
    <property type="entry name" value="ANKYRIN REPEAT DOMAIN-CONTAINING PROTEIN 27"/>
    <property type="match status" value="1"/>
</dbReference>
<evidence type="ECO:0000313" key="3">
    <source>
        <dbReference type="EMBL" id="SSD59918.1"/>
    </source>
</evidence>
<dbReference type="GO" id="GO:0005770">
    <property type="term" value="C:late endosome"/>
    <property type="evidence" value="ECO:0007669"/>
    <property type="project" value="TreeGrafter"/>
</dbReference>
<dbReference type="Pfam" id="PF02204">
    <property type="entry name" value="VPS9"/>
    <property type="match status" value="1"/>
</dbReference>
<evidence type="ECO:0000259" key="2">
    <source>
        <dbReference type="PROSITE" id="PS51205"/>
    </source>
</evidence>
<feature type="domain" description="VPS9" evidence="2">
    <location>
        <begin position="267"/>
        <end position="412"/>
    </location>
</feature>
<dbReference type="AlphaFoldDB" id="A0A376B5F7"/>
<name>A0A376B5F7_9ASCO</name>
<sequence>MSNDRLPQLPTLLNPLINALFNCPNPKTSPLSKIFEKLKFQNFILLVPPFEQLLKYDTHSQIPIKLCEEFVSSHILVTSDDPNNNWYKTLNNKESNIRISDFNIILNNVRRIKILDVQYFPNFNDYFFADSHFLFLFIDICLVDNNNILNCLLPQNIQIVNNPLDSEEEETENGETLKFERFLALHQDVTNSLKSSLDFQLKELKHSYKKHSFDEISKAFSGIIDQSIEFCKNKKEFKDLPNLQETVSEYVEKYCYKPIISIIKQVTKNDRIFLSAISQISLNVLSTPLYLENNDSAFSLKTVIDYERRIDKAVLLIKEISKRKLHREKCELLLKVLKCLSADEFLDADTLLSLLILCLCRSDSHSLYEQLIYLQHFSIYEETVSFGPAAYAISTYAGALSFIEQSLRDEGGILTICECVYSFWEIVKGGQLDDLKMFLDRNKVITDVEFLVKTRTFKGESFISLCSQNLEYGGDIFTWVYESNPEFFALEDILEDRDKDNRTLLLQSLKYENTKMTEIIMNLLCENCTKMEMSVFINATENSTNRTCGHYFGFDLNGLKKVGLLLDWDIKDNLGYTPLFSLLRSYDHPQYEILVDISLRLCISSYSLKHLSFDFYYHVDKKGNSLLHILKSNLKEVLQLKNIDVNARNSSGMTPLMVFSKYNRVQNIRDIVTDDRVMLHARVDSPKKYIGMSCFDFVKSPVIMDILGRNIIPFKDMERKPVFLSLRLEGTTWVLSMSLKGNNREVLVTKHSLKCFKAFVFLHKKKYKYSFLSHDIILNNIPISTEKSEMLLGDFRKLQINKIFSYWDKIVFGICLNDKDFLDGLLLNDHQMVKYLKQKVNEVDAQKSVRHVPSAKYKLMNNEEVLSIKMFLRFAINELHNLKKEVSILKKLLIFYPLKMKDIVESDYILLKKIMEPLYGKIFDSTFETLKTDILKLHDYPFSESILAVNFFYICIEKLITKIQKSTTTTIQSWFLLHVEYLENEKQYNRSNPDYKKSGGQVWPTMVEDYLEENRQMYKNKAYISLKNAFEKLRTIDTQLRNEHVNLAEEINNFMASKNTFLFSTVIVDISKKMLVSQKGKLLKLKQIKDRIGKL</sequence>
<dbReference type="Gene3D" id="1.25.40.20">
    <property type="entry name" value="Ankyrin repeat-containing domain"/>
    <property type="match status" value="1"/>
</dbReference>
<evidence type="ECO:0000313" key="4">
    <source>
        <dbReference type="Proteomes" id="UP000262825"/>
    </source>
</evidence>
<proteinExistence type="inferred from homology"/>
<protein>
    <recommendedName>
        <fullName evidence="2">VPS9 domain-containing protein</fullName>
    </recommendedName>
</protein>
<accession>A0A376B5F7</accession>
<keyword evidence="4" id="KW-1185">Reference proteome</keyword>
<dbReference type="VEuPathDB" id="FungiDB:SCODWIG_01679"/>
<dbReference type="GO" id="GO:0005769">
    <property type="term" value="C:early endosome"/>
    <property type="evidence" value="ECO:0007669"/>
    <property type="project" value="TreeGrafter"/>
</dbReference>
<dbReference type="Proteomes" id="UP000262825">
    <property type="component" value="Unassembled WGS sequence"/>
</dbReference>
<organism evidence="3 4">
    <name type="scientific">Saccharomycodes ludwigii</name>
    <dbReference type="NCBI Taxonomy" id="36035"/>
    <lineage>
        <taxon>Eukaryota</taxon>
        <taxon>Fungi</taxon>
        <taxon>Dikarya</taxon>
        <taxon>Ascomycota</taxon>
        <taxon>Saccharomycotina</taxon>
        <taxon>Saccharomycetes</taxon>
        <taxon>Saccharomycodales</taxon>
        <taxon>Saccharomycodaceae</taxon>
        <taxon>Saccharomycodes</taxon>
    </lineage>
</organism>
<dbReference type="InterPro" id="IPR003123">
    <property type="entry name" value="VPS9"/>
</dbReference>
<dbReference type="InterPro" id="IPR051248">
    <property type="entry name" value="UPF0507/Ank_repeat_27"/>
</dbReference>
<dbReference type="InterPro" id="IPR036770">
    <property type="entry name" value="Ankyrin_rpt-contain_sf"/>
</dbReference>
<reference evidence="4" key="1">
    <citation type="submission" date="2018-06" db="EMBL/GenBank/DDBJ databases">
        <authorList>
            <person name="Guldener U."/>
        </authorList>
    </citation>
    <scope>NUCLEOTIDE SEQUENCE [LARGE SCALE GENOMIC DNA]</scope>
    <source>
        <strain evidence="4">UTAD17</strain>
    </source>
</reference>
<dbReference type="GO" id="GO:0097422">
    <property type="term" value="C:tubular endosome"/>
    <property type="evidence" value="ECO:0007669"/>
    <property type="project" value="TreeGrafter"/>
</dbReference>
<comment type="similarity">
    <text evidence="1">Belongs to the UPF0507 family.</text>
</comment>
<dbReference type="SUPFAM" id="SSF109993">
    <property type="entry name" value="VPS9 domain"/>
    <property type="match status" value="1"/>
</dbReference>
<dbReference type="GO" id="GO:0005886">
    <property type="term" value="C:plasma membrane"/>
    <property type="evidence" value="ECO:0007669"/>
    <property type="project" value="TreeGrafter"/>
</dbReference>
<dbReference type="EMBL" id="UFAJ01000231">
    <property type="protein sequence ID" value="SSD59918.1"/>
    <property type="molecule type" value="Genomic_DNA"/>
</dbReference>
<gene>
    <name evidence="3" type="ORF">SCODWIG_01679</name>
</gene>
<dbReference type="SUPFAM" id="SSF48403">
    <property type="entry name" value="Ankyrin repeat"/>
    <property type="match status" value="1"/>
</dbReference>
<dbReference type="GO" id="GO:0045022">
    <property type="term" value="P:early endosome to late endosome transport"/>
    <property type="evidence" value="ECO:0007669"/>
    <property type="project" value="TreeGrafter"/>
</dbReference>
<dbReference type="GO" id="GO:0030133">
    <property type="term" value="C:transport vesicle"/>
    <property type="evidence" value="ECO:0007669"/>
    <property type="project" value="TreeGrafter"/>
</dbReference>
<dbReference type="GO" id="GO:0000149">
    <property type="term" value="F:SNARE binding"/>
    <property type="evidence" value="ECO:0007669"/>
    <property type="project" value="TreeGrafter"/>
</dbReference>